<dbReference type="PROSITE" id="PS51168">
    <property type="entry name" value="CHORISMATE_MUT_2"/>
    <property type="match status" value="1"/>
</dbReference>
<dbReference type="Pfam" id="PF01817">
    <property type="entry name" value="CM_2"/>
    <property type="match status" value="1"/>
</dbReference>
<evidence type="ECO:0000259" key="1">
    <source>
        <dbReference type="PROSITE" id="PS51168"/>
    </source>
</evidence>
<dbReference type="SMART" id="SM00830">
    <property type="entry name" value="CM_2"/>
    <property type="match status" value="1"/>
</dbReference>
<sequence length="305" mass="32991">MTGEPTLESLRREIDAVDDAIDELIIRRTQLVEEVRVIKRGWPIKIQPSREAAMIRRLLERHRGPFPKRDLVAIWRQLIVATLSFEGPFAVAVLVTPGEQAYWDLARDHFGMFAPMHREATVADVLARVTAQDATVGVIPVPDAGAVQPWWQALADNRPGTPKVIARLPFVGPGNAWTAGSEALVVCPIPLVATGCDRSYVVAEAAQPIDGERLRDALTAARLELVMVTPWSRIEARGRYAALIEVEGFVALTDDARLAPFAAPTSDRPVVLTPIGGYALPLTAAELQSDARSAAGGTAAVDCGE</sequence>
<dbReference type="SUPFAM" id="SSF48600">
    <property type="entry name" value="Chorismate mutase II"/>
    <property type="match status" value="1"/>
</dbReference>
<feature type="domain" description="Chorismate mutase" evidence="1">
    <location>
        <begin position="1"/>
        <end position="90"/>
    </location>
</feature>
<dbReference type="AlphaFoldDB" id="A0A380TK70"/>
<dbReference type="GO" id="GO:0046417">
    <property type="term" value="P:chorismate metabolic process"/>
    <property type="evidence" value="ECO:0007669"/>
    <property type="project" value="InterPro"/>
</dbReference>
<dbReference type="Gene3D" id="1.20.59.10">
    <property type="entry name" value="Chorismate mutase"/>
    <property type="match status" value="1"/>
</dbReference>
<dbReference type="InterPro" id="IPR036979">
    <property type="entry name" value="CM_dom_sf"/>
</dbReference>
<dbReference type="EMBL" id="UIDG01000629">
    <property type="protein sequence ID" value="SUS08568.1"/>
    <property type="molecule type" value="Genomic_DNA"/>
</dbReference>
<dbReference type="InterPro" id="IPR002701">
    <property type="entry name" value="CM_II_prokaryot"/>
</dbReference>
<accession>A0A380TK70</accession>
<proteinExistence type="predicted"/>
<reference evidence="2" key="1">
    <citation type="submission" date="2018-07" db="EMBL/GenBank/DDBJ databases">
        <authorList>
            <person name="Quirk P.G."/>
            <person name="Krulwich T.A."/>
        </authorList>
    </citation>
    <scope>NUCLEOTIDE SEQUENCE</scope>
</reference>
<dbReference type="GO" id="GO:0004106">
    <property type="term" value="F:chorismate mutase activity"/>
    <property type="evidence" value="ECO:0007669"/>
    <property type="project" value="InterPro"/>
</dbReference>
<gene>
    <name evidence="2" type="ORF">DF3PB_750007</name>
</gene>
<protein>
    <recommendedName>
        <fullName evidence="1">Chorismate mutase domain-containing protein</fullName>
    </recommendedName>
</protein>
<evidence type="ECO:0000313" key="2">
    <source>
        <dbReference type="EMBL" id="SUS08568.1"/>
    </source>
</evidence>
<name>A0A380TK70_9ZZZZ</name>
<organism evidence="2">
    <name type="scientific">metagenome</name>
    <dbReference type="NCBI Taxonomy" id="256318"/>
    <lineage>
        <taxon>unclassified sequences</taxon>
        <taxon>metagenomes</taxon>
    </lineage>
</organism>
<dbReference type="InterPro" id="IPR036263">
    <property type="entry name" value="Chorismate_II_sf"/>
</dbReference>